<keyword evidence="1" id="KW-0732">Signal</keyword>
<comment type="caution">
    <text evidence="2">The sequence shown here is derived from an EMBL/GenBank/DDBJ whole genome shotgun (WGS) entry which is preliminary data.</text>
</comment>
<organism evidence="2 3">
    <name type="scientific">Alteromonas lipolytica</name>
    <dbReference type="NCBI Taxonomy" id="1856405"/>
    <lineage>
        <taxon>Bacteria</taxon>
        <taxon>Pseudomonadati</taxon>
        <taxon>Pseudomonadota</taxon>
        <taxon>Gammaproteobacteria</taxon>
        <taxon>Alteromonadales</taxon>
        <taxon>Alteromonadaceae</taxon>
        <taxon>Alteromonas/Salinimonas group</taxon>
        <taxon>Alteromonas</taxon>
    </lineage>
</organism>
<dbReference type="EMBL" id="MJIC01000015">
    <property type="protein sequence ID" value="OFI33527.1"/>
    <property type="molecule type" value="Genomic_DNA"/>
</dbReference>
<dbReference type="STRING" id="1856405.BFC17_04520"/>
<dbReference type="InterPro" id="IPR021307">
    <property type="entry name" value="DUF2884"/>
</dbReference>
<name>A0A1E8FC72_9ALTE</name>
<reference evidence="2 3" key="1">
    <citation type="submission" date="2016-09" db="EMBL/GenBank/DDBJ databases">
        <title>Alteromonas lipolytica, a new species isolated from sea water.</title>
        <authorList>
            <person name="Wu Y.-H."/>
            <person name="Cheng H."/>
            <person name="Xu X.-W."/>
        </authorList>
    </citation>
    <scope>NUCLEOTIDE SEQUENCE [LARGE SCALE GENOMIC DNA]</scope>
    <source>
        <strain evidence="2 3">JW12</strain>
    </source>
</reference>
<dbReference type="AlphaFoldDB" id="A0A1E8FC72"/>
<dbReference type="Proteomes" id="UP000176037">
    <property type="component" value="Unassembled WGS sequence"/>
</dbReference>
<feature type="signal peptide" evidence="1">
    <location>
        <begin position="1"/>
        <end position="22"/>
    </location>
</feature>
<gene>
    <name evidence="2" type="ORF">BFC17_04520</name>
</gene>
<dbReference type="Pfam" id="PF11101">
    <property type="entry name" value="DUF2884"/>
    <property type="match status" value="1"/>
</dbReference>
<protein>
    <recommendedName>
        <fullName evidence="4">DUF2884 domain-containing protein</fullName>
    </recommendedName>
</protein>
<evidence type="ECO:0000256" key="1">
    <source>
        <dbReference type="SAM" id="SignalP"/>
    </source>
</evidence>
<evidence type="ECO:0000313" key="3">
    <source>
        <dbReference type="Proteomes" id="UP000176037"/>
    </source>
</evidence>
<keyword evidence="3" id="KW-1185">Reference proteome</keyword>
<accession>A0A1E8FC72</accession>
<evidence type="ECO:0008006" key="4">
    <source>
        <dbReference type="Google" id="ProtNLM"/>
    </source>
</evidence>
<feature type="chain" id="PRO_5009214023" description="DUF2884 domain-containing protein" evidence="1">
    <location>
        <begin position="23"/>
        <end position="268"/>
    </location>
</feature>
<evidence type="ECO:0000313" key="2">
    <source>
        <dbReference type="EMBL" id="OFI33527.1"/>
    </source>
</evidence>
<sequence>MMKIVAASLLMTTALIAQPALAHVEVDNHCNMELHGEITFNHGDLTITTDSGETVQITPAHQLFVDSQAVSLNAEEQRWVSDYYTSIETAIPMTVDIAREGVKIASYAVTEVFTELLGADNDLTEDFDQLFTDLSSQIDERFYAADGSYKFDSTGLDGDWADAAWSQEFDDKVESLIERSMGHILMAIGSEMLFGDGDMDAFASRMENFGTAIEERVEGQAEALEGKADELCTVLAKADYAETHMQKSIAALSGLDLLESKGKSPLKQ</sequence>
<proteinExistence type="predicted"/>